<name>A0A916Y566_9SPHN</name>
<dbReference type="OrthoDB" id="7432920at2"/>
<dbReference type="Proteomes" id="UP000598997">
    <property type="component" value="Unassembled WGS sequence"/>
</dbReference>
<dbReference type="RefSeq" id="WP_066765998.1">
    <property type="nucleotide sequence ID" value="NZ_BMIO01000001.1"/>
</dbReference>
<proteinExistence type="predicted"/>
<keyword evidence="2" id="KW-1185">Reference proteome</keyword>
<evidence type="ECO:0000313" key="1">
    <source>
        <dbReference type="EMBL" id="GGD30231.1"/>
    </source>
</evidence>
<comment type="caution">
    <text evidence="1">The sequence shown here is derived from an EMBL/GenBank/DDBJ whole genome shotgun (WGS) entry which is preliminary data.</text>
</comment>
<protein>
    <submittedName>
        <fullName evidence="1">Uncharacterized protein</fullName>
    </submittedName>
</protein>
<organism evidence="1 2">
    <name type="scientific">Croceicoccus pelagius</name>
    <dbReference type="NCBI Taxonomy" id="1703341"/>
    <lineage>
        <taxon>Bacteria</taxon>
        <taxon>Pseudomonadati</taxon>
        <taxon>Pseudomonadota</taxon>
        <taxon>Alphaproteobacteria</taxon>
        <taxon>Sphingomonadales</taxon>
        <taxon>Erythrobacteraceae</taxon>
        <taxon>Croceicoccus</taxon>
    </lineage>
</organism>
<reference evidence="1 2" key="1">
    <citation type="journal article" date="2014" name="Int. J. Syst. Evol. Microbiol.">
        <title>Complete genome sequence of Corynebacterium casei LMG S-19264T (=DSM 44701T), isolated from a smear-ripened cheese.</title>
        <authorList>
            <consortium name="US DOE Joint Genome Institute (JGI-PGF)"/>
            <person name="Walter F."/>
            <person name="Albersmeier A."/>
            <person name="Kalinowski J."/>
            <person name="Ruckert C."/>
        </authorList>
    </citation>
    <scope>NUCLEOTIDE SEQUENCE [LARGE SCALE GENOMIC DNA]</scope>
    <source>
        <strain evidence="1 2">CGMCC 1.15358</strain>
    </source>
</reference>
<evidence type="ECO:0000313" key="2">
    <source>
        <dbReference type="Proteomes" id="UP000598997"/>
    </source>
</evidence>
<dbReference type="EMBL" id="BMIO01000001">
    <property type="protein sequence ID" value="GGD30231.1"/>
    <property type="molecule type" value="Genomic_DNA"/>
</dbReference>
<sequence length="219" mass="24161">MGSEDWYRGPDWDAETQALFEKKIARARRQKAAYLWIKADGIAAEHPEDAEALFERSLACNDEFETARALNARARARAMRGQVGGTLDDLGHAARLETGSGSGLQTAARWEYAALVATGRHRDRYDEALTMMGSPISELSFAGQVALAFIHHDRGQNIRARRAAKNALKRATMDGEVAPGVPLPETPDFPNPLYDRLLVIAGLWDEKELGPPPPVWPDD</sequence>
<gene>
    <name evidence="1" type="ORF">GCM10010989_00340</name>
</gene>
<dbReference type="AlphaFoldDB" id="A0A916Y566"/>
<accession>A0A916Y566</accession>